<feature type="transmembrane region" description="Helical" evidence="6">
    <location>
        <begin position="127"/>
        <end position="160"/>
    </location>
</feature>
<evidence type="ECO:0000256" key="3">
    <source>
        <dbReference type="ARBA" id="ARBA00022824"/>
    </source>
</evidence>
<comment type="subcellular location">
    <subcellularLocation>
        <location evidence="1 6">Endoplasmic reticulum membrane</location>
        <topology evidence="1 6">Multi-pass membrane protein</topology>
    </subcellularLocation>
</comment>
<dbReference type="OrthoDB" id="567788at2759"/>
<evidence type="ECO:0000256" key="1">
    <source>
        <dbReference type="ARBA" id="ARBA00004477"/>
    </source>
</evidence>
<accession>A0A5A7PWP0</accession>
<keyword evidence="4 6" id="KW-1133">Transmembrane helix</keyword>
<dbReference type="Proteomes" id="UP000325081">
    <property type="component" value="Unassembled WGS sequence"/>
</dbReference>
<dbReference type="PANTHER" id="PTHR10994:SF154">
    <property type="entry name" value="RETICULON-LIKE PROTEIN B11"/>
    <property type="match status" value="1"/>
</dbReference>
<proteinExistence type="predicted"/>
<keyword evidence="9" id="KW-1185">Reference proteome</keyword>
<dbReference type="EMBL" id="BKCP01005239">
    <property type="protein sequence ID" value="GER36942.1"/>
    <property type="molecule type" value="Genomic_DNA"/>
</dbReference>
<reference evidence="9" key="1">
    <citation type="journal article" date="2019" name="Curr. Biol.">
        <title>Genome Sequence of Striga asiatica Provides Insight into the Evolution of Plant Parasitism.</title>
        <authorList>
            <person name="Yoshida S."/>
            <person name="Kim S."/>
            <person name="Wafula E.K."/>
            <person name="Tanskanen J."/>
            <person name="Kim Y.M."/>
            <person name="Honaas L."/>
            <person name="Yang Z."/>
            <person name="Spallek T."/>
            <person name="Conn C.E."/>
            <person name="Ichihashi Y."/>
            <person name="Cheong K."/>
            <person name="Cui S."/>
            <person name="Der J.P."/>
            <person name="Gundlach H."/>
            <person name="Jiao Y."/>
            <person name="Hori C."/>
            <person name="Ishida J.K."/>
            <person name="Kasahara H."/>
            <person name="Kiba T."/>
            <person name="Kim M.S."/>
            <person name="Koo N."/>
            <person name="Laohavisit A."/>
            <person name="Lee Y.H."/>
            <person name="Lumba S."/>
            <person name="McCourt P."/>
            <person name="Mortimer J.C."/>
            <person name="Mutuku J.M."/>
            <person name="Nomura T."/>
            <person name="Sasaki-Sekimoto Y."/>
            <person name="Seto Y."/>
            <person name="Wang Y."/>
            <person name="Wakatake T."/>
            <person name="Sakakibara H."/>
            <person name="Demura T."/>
            <person name="Yamaguchi S."/>
            <person name="Yoneyama K."/>
            <person name="Manabe R.I."/>
            <person name="Nelson D.C."/>
            <person name="Schulman A.H."/>
            <person name="Timko M.P."/>
            <person name="dePamphilis C.W."/>
            <person name="Choi D."/>
            <person name="Shirasu K."/>
        </authorList>
    </citation>
    <scope>NUCLEOTIDE SEQUENCE [LARGE SCALE GENOMIC DNA]</scope>
    <source>
        <strain evidence="9">cv. UVA1</strain>
    </source>
</reference>
<gene>
    <name evidence="8" type="ORF">STAS_13333</name>
</gene>
<comment type="caution">
    <text evidence="8">The sequence shown here is derived from an EMBL/GenBank/DDBJ whole genome shotgun (WGS) entry which is preliminary data.</text>
</comment>
<evidence type="ECO:0000259" key="7">
    <source>
        <dbReference type="PROSITE" id="PS50845"/>
    </source>
</evidence>
<keyword evidence="5 6" id="KW-0472">Membrane</keyword>
<keyword evidence="3 6" id="KW-0256">Endoplasmic reticulum</keyword>
<dbReference type="InterPro" id="IPR003388">
    <property type="entry name" value="Reticulon"/>
</dbReference>
<dbReference type="GO" id="GO:0005789">
    <property type="term" value="C:endoplasmic reticulum membrane"/>
    <property type="evidence" value="ECO:0007669"/>
    <property type="project" value="UniProtKB-SubCell"/>
</dbReference>
<dbReference type="GO" id="GO:0009617">
    <property type="term" value="P:response to bacterium"/>
    <property type="evidence" value="ECO:0007669"/>
    <property type="project" value="InterPro"/>
</dbReference>
<evidence type="ECO:0000256" key="2">
    <source>
        <dbReference type="ARBA" id="ARBA00022692"/>
    </source>
</evidence>
<name>A0A5A7PWP0_STRAF</name>
<dbReference type="PANTHER" id="PTHR10994">
    <property type="entry name" value="RETICULON"/>
    <property type="match status" value="1"/>
</dbReference>
<dbReference type="PROSITE" id="PS50845">
    <property type="entry name" value="RETICULON"/>
    <property type="match status" value="1"/>
</dbReference>
<dbReference type="Pfam" id="PF02453">
    <property type="entry name" value="Reticulon"/>
    <property type="match status" value="1"/>
</dbReference>
<evidence type="ECO:0000256" key="5">
    <source>
        <dbReference type="ARBA" id="ARBA00023136"/>
    </source>
</evidence>
<feature type="transmembrane region" description="Helical" evidence="6">
    <location>
        <begin position="51"/>
        <end position="70"/>
    </location>
</feature>
<organism evidence="8 9">
    <name type="scientific">Striga asiatica</name>
    <name type="common">Asiatic witchweed</name>
    <name type="synonym">Buchnera asiatica</name>
    <dbReference type="NCBI Taxonomy" id="4170"/>
    <lineage>
        <taxon>Eukaryota</taxon>
        <taxon>Viridiplantae</taxon>
        <taxon>Streptophyta</taxon>
        <taxon>Embryophyta</taxon>
        <taxon>Tracheophyta</taxon>
        <taxon>Spermatophyta</taxon>
        <taxon>Magnoliopsida</taxon>
        <taxon>eudicotyledons</taxon>
        <taxon>Gunneridae</taxon>
        <taxon>Pentapetalae</taxon>
        <taxon>asterids</taxon>
        <taxon>lamiids</taxon>
        <taxon>Lamiales</taxon>
        <taxon>Orobanchaceae</taxon>
        <taxon>Buchnereae</taxon>
        <taxon>Striga</taxon>
    </lineage>
</organism>
<dbReference type="AlphaFoldDB" id="A0A5A7PWP0"/>
<evidence type="ECO:0000313" key="9">
    <source>
        <dbReference type="Proteomes" id="UP000325081"/>
    </source>
</evidence>
<dbReference type="InterPro" id="IPR045064">
    <property type="entry name" value="Reticulon-like"/>
</dbReference>
<evidence type="ECO:0000256" key="6">
    <source>
        <dbReference type="RuleBase" id="RU363132"/>
    </source>
</evidence>
<feature type="domain" description="Reticulon" evidence="7">
    <location>
        <begin position="18"/>
        <end position="204"/>
    </location>
</feature>
<protein>
    <recommendedName>
        <fullName evidence="6">Reticulon-like protein</fullName>
    </recommendedName>
</protein>
<feature type="transmembrane region" description="Helical" evidence="6">
    <location>
        <begin position="27"/>
        <end position="44"/>
    </location>
</feature>
<evidence type="ECO:0000256" key="4">
    <source>
        <dbReference type="ARBA" id="ARBA00022989"/>
    </source>
</evidence>
<sequence length="204" mass="22851">MDEPLQCSVHQALGGGAVADLFLWRKWHRSLVLLVSSTSLWFIFVRSGHSFMSFVSYSLFLSVVILFFWAKSASLLSRPPPPVPNLELSEEIVVKAADEVRVWVNQVLSIAHDIAIGGNLRLFIQLAIGLSVISCIGGLVDFLTLVYVGVLLCLSLPLLYEKHQILIDEKLNAAYKIAQIQFQKIEDKLLNNIPLHSNKEKKIQ</sequence>
<keyword evidence="2 6" id="KW-0812">Transmembrane</keyword>
<evidence type="ECO:0000313" key="8">
    <source>
        <dbReference type="EMBL" id="GER36942.1"/>
    </source>
</evidence>